<proteinExistence type="predicted"/>
<sequence>MNHNHQPPKQATRKKRKSDNNKPEVETSPSTNVNLKCSEQQMAGSRTGRKKPHKLAGFLGMPLDILLKLARTSKELRRLLLNKSSVSIWKASFSDISDLPECPADMSEPAWANLLFSPYCQFCATHTKNVEWLLRLTLNKKWDELQTLGHINGKLDMFESFITARRERRKLWYLPSQYDKAMNEYKAIEGEEERIRYLQSRQKTTAAIFRHARLCKNWDDSQKKGRELELEVLRRKRLNAIVKRLEDLGLGEDIVKLRLSESLKKLTVANRAQRLTDKIWHDIKDEVLGFVEKKKKIRLEKEREALRLKRQTMAVEAFRSHRKANAAENGLMPELPDFFHFEPVKDLIEEDDDVEVSLASFESTISQLPALTIGWREQIEHETLEIIKKVRDNSTNKEVMAYNPDAEHCYFEVPDRIRFPNMHLSEDQLKDKLRLASTVFICKKCKPEPDNYSWYPDDWSSPSPMSEPLFYPQALGHTCLRLQSSRYDWEKHDDILDMDRKDMQRRKRWTCDLLEVDTYKSSKAELVVRFCGLDPAVATTEDMDRLELRLACRLCPYDLKTGDLQRSKEVENCLQAGYALPLLEWRAAVRHMADMGHGQADFIKFKREELSDEILQAEDNHRR</sequence>
<feature type="compositionally biased region" description="Polar residues" evidence="1">
    <location>
        <begin position="27"/>
        <end position="44"/>
    </location>
</feature>
<keyword evidence="3" id="KW-1185">Reference proteome</keyword>
<name>A0A9P5P1C3_GYMJU</name>
<dbReference type="AlphaFoldDB" id="A0A9P5P1C3"/>
<gene>
    <name evidence="2" type="ORF">CPB84DRAFT_1841573</name>
</gene>
<accession>A0A9P5P1C3</accession>
<evidence type="ECO:0000313" key="3">
    <source>
        <dbReference type="Proteomes" id="UP000724874"/>
    </source>
</evidence>
<evidence type="ECO:0000256" key="1">
    <source>
        <dbReference type="SAM" id="MobiDB-lite"/>
    </source>
</evidence>
<comment type="caution">
    <text evidence="2">The sequence shown here is derived from an EMBL/GenBank/DDBJ whole genome shotgun (WGS) entry which is preliminary data.</text>
</comment>
<dbReference type="Proteomes" id="UP000724874">
    <property type="component" value="Unassembled WGS sequence"/>
</dbReference>
<feature type="region of interest" description="Disordered" evidence="1">
    <location>
        <begin position="1"/>
        <end position="53"/>
    </location>
</feature>
<reference evidence="2" key="1">
    <citation type="submission" date="2020-11" db="EMBL/GenBank/DDBJ databases">
        <authorList>
            <consortium name="DOE Joint Genome Institute"/>
            <person name="Ahrendt S."/>
            <person name="Riley R."/>
            <person name="Andreopoulos W."/>
            <person name="LaButti K."/>
            <person name="Pangilinan J."/>
            <person name="Ruiz-duenas F.J."/>
            <person name="Barrasa J.M."/>
            <person name="Sanchez-Garcia M."/>
            <person name="Camarero S."/>
            <person name="Miyauchi S."/>
            <person name="Serrano A."/>
            <person name="Linde D."/>
            <person name="Babiker R."/>
            <person name="Drula E."/>
            <person name="Ayuso-Fernandez I."/>
            <person name="Pacheco R."/>
            <person name="Padilla G."/>
            <person name="Ferreira P."/>
            <person name="Barriuso J."/>
            <person name="Kellner H."/>
            <person name="Castanera R."/>
            <person name="Alfaro M."/>
            <person name="Ramirez L."/>
            <person name="Pisabarro A.G."/>
            <person name="Kuo A."/>
            <person name="Tritt A."/>
            <person name="Lipzen A."/>
            <person name="He G."/>
            <person name="Yan M."/>
            <person name="Ng V."/>
            <person name="Cullen D."/>
            <person name="Martin F."/>
            <person name="Rosso M.-N."/>
            <person name="Henrissat B."/>
            <person name="Hibbett D."/>
            <person name="Martinez A.T."/>
            <person name="Grigoriev I.V."/>
        </authorList>
    </citation>
    <scope>NUCLEOTIDE SEQUENCE</scope>
    <source>
        <strain evidence="2">AH 44721</strain>
    </source>
</reference>
<dbReference type="EMBL" id="JADNYJ010000002">
    <property type="protein sequence ID" value="KAF8913174.1"/>
    <property type="molecule type" value="Genomic_DNA"/>
</dbReference>
<evidence type="ECO:0000313" key="2">
    <source>
        <dbReference type="EMBL" id="KAF8913174.1"/>
    </source>
</evidence>
<evidence type="ECO:0008006" key="4">
    <source>
        <dbReference type="Google" id="ProtNLM"/>
    </source>
</evidence>
<protein>
    <recommendedName>
        <fullName evidence="4">F-box domain-containing protein</fullName>
    </recommendedName>
</protein>
<dbReference type="OrthoDB" id="2322499at2759"/>
<organism evidence="2 3">
    <name type="scientific">Gymnopilus junonius</name>
    <name type="common">Spectacular rustgill mushroom</name>
    <name type="synonym">Gymnopilus spectabilis subsp. junonius</name>
    <dbReference type="NCBI Taxonomy" id="109634"/>
    <lineage>
        <taxon>Eukaryota</taxon>
        <taxon>Fungi</taxon>
        <taxon>Dikarya</taxon>
        <taxon>Basidiomycota</taxon>
        <taxon>Agaricomycotina</taxon>
        <taxon>Agaricomycetes</taxon>
        <taxon>Agaricomycetidae</taxon>
        <taxon>Agaricales</taxon>
        <taxon>Agaricineae</taxon>
        <taxon>Hymenogastraceae</taxon>
        <taxon>Gymnopilus</taxon>
    </lineage>
</organism>